<comment type="caution">
    <text evidence="3">The sequence shown here is derived from an EMBL/GenBank/DDBJ whole genome shotgun (WGS) entry which is preliminary data.</text>
</comment>
<dbReference type="SUPFAM" id="SSF52540">
    <property type="entry name" value="P-loop containing nucleoside triphosphate hydrolases"/>
    <property type="match status" value="1"/>
</dbReference>
<evidence type="ECO:0000313" key="4">
    <source>
        <dbReference type="Proteomes" id="UP001201629"/>
    </source>
</evidence>
<dbReference type="PANTHER" id="PTHR19871:SF14">
    <property type="entry name" value="DUF4062 DOMAIN-CONTAINING PROTEIN"/>
    <property type="match status" value="1"/>
</dbReference>
<dbReference type="EMBL" id="JAKKFD010000044">
    <property type="protein sequence ID" value="MCG5446163.1"/>
    <property type="molecule type" value="Genomic_DNA"/>
</dbReference>
<dbReference type="InterPro" id="IPR011029">
    <property type="entry name" value="DEATH-like_dom_sf"/>
</dbReference>
<dbReference type="Proteomes" id="UP001201629">
    <property type="component" value="Unassembled WGS sequence"/>
</dbReference>
<dbReference type="InterPro" id="IPR041664">
    <property type="entry name" value="AAA_16"/>
</dbReference>
<dbReference type="SUPFAM" id="SSF47986">
    <property type="entry name" value="DEATH domain"/>
    <property type="match status" value="1"/>
</dbReference>
<dbReference type="Pfam" id="PF20690">
    <property type="entry name" value="bDLD3"/>
    <property type="match status" value="1"/>
</dbReference>
<dbReference type="PANTHER" id="PTHR19871">
    <property type="entry name" value="BETA TRANSDUCIN-RELATED PROTEIN"/>
    <property type="match status" value="1"/>
</dbReference>
<accession>A0ABS9N887</accession>
<dbReference type="InterPro" id="IPR052752">
    <property type="entry name" value="NACHT-WD_repeat"/>
</dbReference>
<organism evidence="3 4">
    <name type="scientific">Micromonospora trifolii</name>
    <dbReference type="NCBI Taxonomy" id="2911208"/>
    <lineage>
        <taxon>Bacteria</taxon>
        <taxon>Bacillati</taxon>
        <taxon>Actinomycetota</taxon>
        <taxon>Actinomycetes</taxon>
        <taxon>Micromonosporales</taxon>
        <taxon>Micromonosporaceae</taxon>
        <taxon>Micromonospora</taxon>
    </lineage>
</organism>
<proteinExistence type="predicted"/>
<evidence type="ECO:0000259" key="1">
    <source>
        <dbReference type="Pfam" id="PF13191"/>
    </source>
</evidence>
<dbReference type="Gene3D" id="1.10.533.10">
    <property type="entry name" value="Death Domain, Fas"/>
    <property type="match status" value="1"/>
</dbReference>
<reference evidence="3 4" key="1">
    <citation type="submission" date="2022-01" db="EMBL/GenBank/DDBJ databases">
        <authorList>
            <person name="Riesco R."/>
            <person name="Trujillo M.E."/>
        </authorList>
    </citation>
    <scope>NUCLEOTIDE SEQUENCE [LARGE SCALE GENOMIC DNA]</scope>
    <source>
        <strain evidence="3 4">NIE79</strain>
    </source>
</reference>
<dbReference type="Gene3D" id="3.40.50.300">
    <property type="entry name" value="P-loop containing nucleotide triphosphate hydrolases"/>
    <property type="match status" value="1"/>
</dbReference>
<name>A0ABS9N887_9ACTN</name>
<protein>
    <submittedName>
        <fullName evidence="3">AAA family ATPase</fullName>
    </submittedName>
</protein>
<feature type="domain" description="Bacterial Death-like" evidence="2">
    <location>
        <begin position="1"/>
        <end position="69"/>
    </location>
</feature>
<dbReference type="InterPro" id="IPR027417">
    <property type="entry name" value="P-loop_NTPase"/>
</dbReference>
<dbReference type="RefSeq" id="WP_238681092.1">
    <property type="nucleotide sequence ID" value="NZ_JAKKFD010000044.1"/>
</dbReference>
<dbReference type="Pfam" id="PF13191">
    <property type="entry name" value="AAA_16"/>
    <property type="match status" value="1"/>
</dbReference>
<evidence type="ECO:0000259" key="2">
    <source>
        <dbReference type="Pfam" id="PF20690"/>
    </source>
</evidence>
<evidence type="ECO:0000313" key="3">
    <source>
        <dbReference type="EMBL" id="MCG5446163.1"/>
    </source>
</evidence>
<feature type="domain" description="Orc1-like AAA ATPase" evidence="1">
    <location>
        <begin position="93"/>
        <end position="212"/>
    </location>
</feature>
<keyword evidence="4" id="KW-1185">Reference proteome</keyword>
<dbReference type="InterPro" id="IPR048915">
    <property type="entry name" value="bDLD3"/>
</dbReference>
<sequence>MKLAVLRRLGDDWRSLADILGTTSHQQRQFEAKDDPGREMWRWLEDRDRLDELPAALRQIERPDLASLMSGGDDSLFRATLDFSAMIDERTDEFVGRRMLMRRLGEILDDPGFRSGYVVIHGEPGIGKTALLARLVQQRNLVHHFNSVLIGLTSTERFLTNVCAQLILAYNLPHDRLPEMTSADSSTLLRLLAESARRRRVVVAVDAVDEASGGPAGGNRLLLPPALPPGAFMLLTMRDPDNIPLYVDDRRDLVIDESAAENLSDAREYVDAFLNRHATVMTNQLTSLDMSAAEFTEFVTDRSEGNFMYLRHVLRGVRDRGPRGTDRVALDRLPRGLHAYYAHLERQLGVIDGTAPERQLRILAVLATWPEPLTVQRLASFAGERPHTARAVLRGWAGFLNRIDTRDEPRYALYHASFREFLAGRLDMADVRSQITSAVEDLLP</sequence>
<gene>
    <name evidence="3" type="ORF">NIE79_004731</name>
</gene>